<organism evidence="1 2">
    <name type="scientific">Caerostris extrusa</name>
    <name type="common">Bark spider</name>
    <name type="synonym">Caerostris bankana</name>
    <dbReference type="NCBI Taxonomy" id="172846"/>
    <lineage>
        <taxon>Eukaryota</taxon>
        <taxon>Metazoa</taxon>
        <taxon>Ecdysozoa</taxon>
        <taxon>Arthropoda</taxon>
        <taxon>Chelicerata</taxon>
        <taxon>Arachnida</taxon>
        <taxon>Araneae</taxon>
        <taxon>Araneomorphae</taxon>
        <taxon>Entelegynae</taxon>
        <taxon>Araneoidea</taxon>
        <taxon>Araneidae</taxon>
        <taxon>Caerostris</taxon>
    </lineage>
</organism>
<dbReference type="EMBL" id="BPLR01006640">
    <property type="protein sequence ID" value="GIY11364.1"/>
    <property type="molecule type" value="Genomic_DNA"/>
</dbReference>
<name>A0AAV4QSW0_CAEEX</name>
<comment type="caution">
    <text evidence="1">The sequence shown here is derived from an EMBL/GenBank/DDBJ whole genome shotgun (WGS) entry which is preliminary data.</text>
</comment>
<sequence>MVSNVILGYGNIQYIPNDGINIILRYDDIQCTSNDDIDGILGCDDIQCALNDDINDNHDDQYDSPSNLEDYQNSTKILALCDDLRRSESQKATHIRNSFSRKAVTSPHVLPNLGSDKCSLNACRPSNLEDDPNSTKILALCDDLCRSESQKATHIRNSFSRKAVTSPHVLPNLGSDKCSLNACRRV</sequence>
<proteinExistence type="predicted"/>
<gene>
    <name evidence="1" type="ORF">CEXT_506441</name>
</gene>
<accession>A0AAV4QSW0</accession>
<dbReference type="AlphaFoldDB" id="A0AAV4QSW0"/>
<protein>
    <submittedName>
        <fullName evidence="1">Uncharacterized protein</fullName>
    </submittedName>
</protein>
<evidence type="ECO:0000313" key="2">
    <source>
        <dbReference type="Proteomes" id="UP001054945"/>
    </source>
</evidence>
<keyword evidence="2" id="KW-1185">Reference proteome</keyword>
<dbReference type="Proteomes" id="UP001054945">
    <property type="component" value="Unassembled WGS sequence"/>
</dbReference>
<evidence type="ECO:0000313" key="1">
    <source>
        <dbReference type="EMBL" id="GIY11364.1"/>
    </source>
</evidence>
<reference evidence="1 2" key="1">
    <citation type="submission" date="2021-06" db="EMBL/GenBank/DDBJ databases">
        <title>Caerostris extrusa draft genome.</title>
        <authorList>
            <person name="Kono N."/>
            <person name="Arakawa K."/>
        </authorList>
    </citation>
    <scope>NUCLEOTIDE SEQUENCE [LARGE SCALE GENOMIC DNA]</scope>
</reference>